<dbReference type="GO" id="GO:0016491">
    <property type="term" value="F:oxidoreductase activity"/>
    <property type="evidence" value="ECO:0007669"/>
    <property type="project" value="UniProtKB-KW"/>
</dbReference>
<dbReference type="SUPFAM" id="SSF50129">
    <property type="entry name" value="GroES-like"/>
    <property type="match status" value="1"/>
</dbReference>
<evidence type="ECO:0000313" key="9">
    <source>
        <dbReference type="Proteomes" id="UP000291832"/>
    </source>
</evidence>
<keyword evidence="5" id="KW-0560">Oxidoreductase</keyword>
<evidence type="ECO:0000256" key="2">
    <source>
        <dbReference type="ARBA" id="ARBA00008072"/>
    </source>
</evidence>
<evidence type="ECO:0000259" key="7">
    <source>
        <dbReference type="SMART" id="SM00829"/>
    </source>
</evidence>
<dbReference type="SMART" id="SM00829">
    <property type="entry name" value="PKS_ER"/>
    <property type="match status" value="1"/>
</dbReference>
<dbReference type="Pfam" id="PF00107">
    <property type="entry name" value="ADH_zinc_N"/>
    <property type="match status" value="1"/>
</dbReference>
<evidence type="ECO:0000256" key="3">
    <source>
        <dbReference type="ARBA" id="ARBA00022723"/>
    </source>
</evidence>
<dbReference type="RefSeq" id="WP_198677446.1">
    <property type="nucleotide sequence ID" value="NZ_QYAG01000001.1"/>
</dbReference>
<dbReference type="GO" id="GO:0008270">
    <property type="term" value="F:zinc ion binding"/>
    <property type="evidence" value="ECO:0007669"/>
    <property type="project" value="InterPro"/>
</dbReference>
<dbReference type="InterPro" id="IPR013154">
    <property type="entry name" value="ADH-like_N"/>
</dbReference>
<dbReference type="EMBL" id="SHKI01000003">
    <property type="protein sequence ID" value="RZT66710.1"/>
    <property type="molecule type" value="Genomic_DNA"/>
</dbReference>
<dbReference type="InterPro" id="IPR036291">
    <property type="entry name" value="NAD(P)-bd_dom_sf"/>
</dbReference>
<name>A0A4Q7U1X5_9MICO</name>
<dbReference type="InterPro" id="IPR002328">
    <property type="entry name" value="ADH_Zn_CS"/>
</dbReference>
<keyword evidence="3 6" id="KW-0479">Metal-binding</keyword>
<dbReference type="Gene3D" id="3.40.50.720">
    <property type="entry name" value="NAD(P)-binding Rossmann-like Domain"/>
    <property type="match status" value="1"/>
</dbReference>
<feature type="domain" description="Enoyl reductase (ER)" evidence="7">
    <location>
        <begin position="12"/>
        <end position="364"/>
    </location>
</feature>
<dbReference type="Proteomes" id="UP000291832">
    <property type="component" value="Unassembled WGS sequence"/>
</dbReference>
<gene>
    <name evidence="8" type="ORF">EV139_0837</name>
</gene>
<evidence type="ECO:0000256" key="4">
    <source>
        <dbReference type="ARBA" id="ARBA00022833"/>
    </source>
</evidence>
<evidence type="ECO:0000256" key="6">
    <source>
        <dbReference type="RuleBase" id="RU361277"/>
    </source>
</evidence>
<evidence type="ECO:0000256" key="1">
    <source>
        <dbReference type="ARBA" id="ARBA00001947"/>
    </source>
</evidence>
<sequence length="370" mass="38038">MTTAAHAILFAGGDAEPHIAPIQVRDPRAGEVLVRMTAAGVCHSDLHVLNGDWPFDHRIALGHEGAGIVAAVGENVDLAVGDQVVLSWYAPCGRCEACVDGKSWLCAESGAIGNGLPDGTTPLTADDGEEVRPYLGVGTFSEYALVPRAAVVKVPSEVPAPVAALIGCSIATGIGAVLNTADVRAGQTAVVVGAGGVGQAIILGLKLAGASKIIAVDLSEDRLEIARQLGATDTVLGSDPDAVDRVRGIAGGSGVDFAFDAIGVPQVTEGIVAYVKSGGAVVLVGMPSRDAEVSIKPWRLIVSGQRILGCNYGSSRPQVDFAKIARLYLAGQLPLDLMVGERIPQARAVEAVHALTQPVGKRKIVDFTIN</sequence>
<dbReference type="Gene3D" id="3.90.180.10">
    <property type="entry name" value="Medium-chain alcohol dehydrogenases, catalytic domain"/>
    <property type="match status" value="1"/>
</dbReference>
<keyword evidence="9" id="KW-1185">Reference proteome</keyword>
<dbReference type="SUPFAM" id="SSF51735">
    <property type="entry name" value="NAD(P)-binding Rossmann-fold domains"/>
    <property type="match status" value="1"/>
</dbReference>
<proteinExistence type="inferred from homology"/>
<dbReference type="FunFam" id="3.40.50.720:FF:000003">
    <property type="entry name" value="S-(hydroxymethyl)glutathione dehydrogenase"/>
    <property type="match status" value="1"/>
</dbReference>
<protein>
    <submittedName>
        <fullName evidence="8">S-(Hydroxymethyl)glutathione dehydrogenase/alcohol dehydrogenase</fullName>
    </submittedName>
</protein>
<reference evidence="8 9" key="1">
    <citation type="journal article" date="2015" name="Stand. Genomic Sci.">
        <title>Genomic Encyclopedia of Bacterial and Archaeal Type Strains, Phase III: the genomes of soil and plant-associated and newly described type strains.</title>
        <authorList>
            <person name="Whitman W.B."/>
            <person name="Woyke T."/>
            <person name="Klenk H.P."/>
            <person name="Zhou Y."/>
            <person name="Lilburn T.G."/>
            <person name="Beck B.J."/>
            <person name="De Vos P."/>
            <person name="Vandamme P."/>
            <person name="Eisen J.A."/>
            <person name="Garrity G."/>
            <person name="Hugenholtz P."/>
            <person name="Kyrpides N.C."/>
        </authorList>
    </citation>
    <scope>NUCLEOTIDE SEQUENCE [LARGE SCALE GENOMIC DNA]</scope>
    <source>
        <strain evidence="8 9">RF6</strain>
    </source>
</reference>
<accession>A0A4Q7U1X5</accession>
<keyword evidence="4 6" id="KW-0862">Zinc</keyword>
<evidence type="ECO:0000256" key="5">
    <source>
        <dbReference type="ARBA" id="ARBA00023002"/>
    </source>
</evidence>
<dbReference type="InterPro" id="IPR011032">
    <property type="entry name" value="GroES-like_sf"/>
</dbReference>
<comment type="cofactor">
    <cofactor evidence="1 6">
        <name>Zn(2+)</name>
        <dbReference type="ChEBI" id="CHEBI:29105"/>
    </cofactor>
</comment>
<dbReference type="PANTHER" id="PTHR43350">
    <property type="entry name" value="NAD-DEPENDENT ALCOHOL DEHYDROGENASE"/>
    <property type="match status" value="1"/>
</dbReference>
<dbReference type="PANTHER" id="PTHR43350:SF21">
    <property type="entry name" value="S-NITROSOMYCOTHIOL REDUCTASE MSCR"/>
    <property type="match status" value="1"/>
</dbReference>
<evidence type="ECO:0000313" key="8">
    <source>
        <dbReference type="EMBL" id="RZT66710.1"/>
    </source>
</evidence>
<comment type="caution">
    <text evidence="8">The sequence shown here is derived from an EMBL/GenBank/DDBJ whole genome shotgun (WGS) entry which is preliminary data.</text>
</comment>
<dbReference type="PROSITE" id="PS00059">
    <property type="entry name" value="ADH_ZINC"/>
    <property type="match status" value="1"/>
</dbReference>
<dbReference type="Pfam" id="PF08240">
    <property type="entry name" value="ADH_N"/>
    <property type="match status" value="1"/>
</dbReference>
<dbReference type="InterPro" id="IPR013149">
    <property type="entry name" value="ADH-like_C"/>
</dbReference>
<comment type="similarity">
    <text evidence="2 6">Belongs to the zinc-containing alcohol dehydrogenase family.</text>
</comment>
<dbReference type="AlphaFoldDB" id="A0A4Q7U1X5"/>
<dbReference type="InterPro" id="IPR020843">
    <property type="entry name" value="ER"/>
</dbReference>
<organism evidence="8 9">
    <name type="scientific">Leucobacter luti</name>
    <dbReference type="NCBI Taxonomy" id="340320"/>
    <lineage>
        <taxon>Bacteria</taxon>
        <taxon>Bacillati</taxon>
        <taxon>Actinomycetota</taxon>
        <taxon>Actinomycetes</taxon>
        <taxon>Micrococcales</taxon>
        <taxon>Microbacteriaceae</taxon>
        <taxon>Leucobacter</taxon>
    </lineage>
</organism>